<proteinExistence type="predicted"/>
<name>A0A7G5MU93_9FIRM</name>
<keyword evidence="3" id="KW-0378">Hydrolase</keyword>
<dbReference type="Proteomes" id="UP000515789">
    <property type="component" value="Chromosome"/>
</dbReference>
<dbReference type="SUPFAM" id="SSF51556">
    <property type="entry name" value="Metallo-dependent hydrolases"/>
    <property type="match status" value="1"/>
</dbReference>
<evidence type="ECO:0000259" key="2">
    <source>
        <dbReference type="Pfam" id="PF04909"/>
    </source>
</evidence>
<gene>
    <name evidence="3" type="ORF">E5259_11590</name>
</gene>
<dbReference type="RefSeq" id="WP_018597939.1">
    <property type="nucleotide sequence ID" value="NZ_CABLBP010000008.1"/>
</dbReference>
<dbReference type="GO" id="GO:0016787">
    <property type="term" value="F:hydrolase activity"/>
    <property type="evidence" value="ECO:0007669"/>
    <property type="project" value="UniProtKB-KW"/>
</dbReference>
<keyword evidence="1" id="KW-0456">Lyase</keyword>
<evidence type="ECO:0000256" key="1">
    <source>
        <dbReference type="ARBA" id="ARBA00023239"/>
    </source>
</evidence>
<accession>A0A7G5MU93</accession>
<reference evidence="3 4" key="1">
    <citation type="submission" date="2019-04" db="EMBL/GenBank/DDBJ databases">
        <authorList>
            <person name="Schori C."/>
            <person name="Ahrens C."/>
        </authorList>
    </citation>
    <scope>NUCLEOTIDE SEQUENCE [LARGE SCALE GENOMIC DNA]</scope>
    <source>
        <strain evidence="3 4">DSM 2950</strain>
    </source>
</reference>
<dbReference type="GO" id="GO:0016831">
    <property type="term" value="F:carboxy-lyase activity"/>
    <property type="evidence" value="ECO:0007669"/>
    <property type="project" value="InterPro"/>
</dbReference>
<dbReference type="GeneID" id="75050684"/>
<dbReference type="GO" id="GO:0019748">
    <property type="term" value="P:secondary metabolic process"/>
    <property type="evidence" value="ECO:0007669"/>
    <property type="project" value="TreeGrafter"/>
</dbReference>
<dbReference type="AlphaFoldDB" id="A0A7G5MU93"/>
<dbReference type="EMBL" id="CP039126">
    <property type="protein sequence ID" value="QMW78186.1"/>
    <property type="molecule type" value="Genomic_DNA"/>
</dbReference>
<dbReference type="InterPro" id="IPR032466">
    <property type="entry name" value="Metal_Hydrolase"/>
</dbReference>
<dbReference type="InterPro" id="IPR032465">
    <property type="entry name" value="ACMSD"/>
</dbReference>
<dbReference type="PANTHER" id="PTHR21240">
    <property type="entry name" value="2-AMINO-3-CARBOXYLMUCONATE-6-SEMIALDEHYDE DECARBOXYLASE"/>
    <property type="match status" value="1"/>
</dbReference>
<evidence type="ECO:0000313" key="3">
    <source>
        <dbReference type="EMBL" id="QMW78186.1"/>
    </source>
</evidence>
<sequence>MIIDSHEHLMFPTEMQIRKMDEADIDKVILFGTAPHPERATSFSDLKNEMGALYKILAGSNSREANIKRMKDNISEVVNVIHEYPNRFYGFGSVPLELSLEDTVHWIKKYIVSNNLKGIGEFTPGSDEQIKQLETIFKALGTFPHLPIWIHTFNPVSSNGIKYLMELTQKYPTVTVIYGHMGGYHWMDVVSFAKSAPNAYIDLSAAFSTLAARMAVTELPEKCLFSSDAPYGEPLLSKQLIEFVSPSEEVSSKVLGGNILKLIGEENL</sequence>
<evidence type="ECO:0000313" key="4">
    <source>
        <dbReference type="Proteomes" id="UP000515789"/>
    </source>
</evidence>
<organism evidence="3 4">
    <name type="scientific">Blautia producta</name>
    <dbReference type="NCBI Taxonomy" id="33035"/>
    <lineage>
        <taxon>Bacteria</taxon>
        <taxon>Bacillati</taxon>
        <taxon>Bacillota</taxon>
        <taxon>Clostridia</taxon>
        <taxon>Lachnospirales</taxon>
        <taxon>Lachnospiraceae</taxon>
        <taxon>Blautia</taxon>
    </lineage>
</organism>
<dbReference type="GO" id="GO:0005737">
    <property type="term" value="C:cytoplasm"/>
    <property type="evidence" value="ECO:0007669"/>
    <property type="project" value="TreeGrafter"/>
</dbReference>
<dbReference type="Gene3D" id="3.20.20.140">
    <property type="entry name" value="Metal-dependent hydrolases"/>
    <property type="match status" value="1"/>
</dbReference>
<protein>
    <submittedName>
        <fullName evidence="3">Amidohydrolase</fullName>
    </submittedName>
</protein>
<dbReference type="InterPro" id="IPR006680">
    <property type="entry name" value="Amidohydro-rel"/>
</dbReference>
<dbReference type="Pfam" id="PF04909">
    <property type="entry name" value="Amidohydro_2"/>
    <property type="match status" value="1"/>
</dbReference>
<feature type="domain" description="Amidohydrolase-related" evidence="2">
    <location>
        <begin position="75"/>
        <end position="263"/>
    </location>
</feature>
<dbReference type="PANTHER" id="PTHR21240:SF28">
    <property type="entry name" value="ISO-OROTATE DECARBOXYLASE (EUROFUNG)"/>
    <property type="match status" value="1"/>
</dbReference>